<evidence type="ECO:0000313" key="13">
    <source>
        <dbReference type="Proteomes" id="UP000053424"/>
    </source>
</evidence>
<dbReference type="GO" id="GO:0003887">
    <property type="term" value="F:DNA-directed DNA polymerase activity"/>
    <property type="evidence" value="ECO:0007669"/>
    <property type="project" value="UniProtKB-KW"/>
</dbReference>
<dbReference type="GO" id="GO:0006260">
    <property type="term" value="P:DNA replication"/>
    <property type="evidence" value="ECO:0007669"/>
    <property type="project" value="UniProtKB-KW"/>
</dbReference>
<evidence type="ECO:0000256" key="10">
    <source>
        <dbReference type="RuleBase" id="RU000442"/>
    </source>
</evidence>
<evidence type="ECO:0000256" key="1">
    <source>
        <dbReference type="ARBA" id="ARBA00004173"/>
    </source>
</evidence>
<evidence type="ECO:0000256" key="4">
    <source>
        <dbReference type="ARBA" id="ARBA00022695"/>
    </source>
</evidence>
<gene>
    <name evidence="12" type="ORF">M413DRAFT_79676</name>
</gene>
<keyword evidence="6 10" id="KW-0239">DNA-directed DNA polymerase</keyword>
<dbReference type="PRINTS" id="PR00106">
    <property type="entry name" value="DNAPOLB"/>
</dbReference>
<evidence type="ECO:0000256" key="3">
    <source>
        <dbReference type="ARBA" id="ARBA00022679"/>
    </source>
</evidence>
<dbReference type="InterPro" id="IPR043502">
    <property type="entry name" value="DNA/RNA_pol_sf"/>
</dbReference>
<dbReference type="PANTHER" id="PTHR33568">
    <property type="entry name" value="DNA POLYMERASE"/>
    <property type="match status" value="1"/>
</dbReference>
<dbReference type="GO" id="GO:0003677">
    <property type="term" value="F:DNA binding"/>
    <property type="evidence" value="ECO:0007669"/>
    <property type="project" value="UniProtKB-KW"/>
</dbReference>
<dbReference type="PANTHER" id="PTHR33568:SF3">
    <property type="entry name" value="DNA-DIRECTED DNA POLYMERASE"/>
    <property type="match status" value="1"/>
</dbReference>
<dbReference type="SUPFAM" id="SSF56672">
    <property type="entry name" value="DNA/RNA polymerases"/>
    <property type="match status" value="1"/>
</dbReference>
<dbReference type="Pfam" id="PF03175">
    <property type="entry name" value="DNA_pol_B_2"/>
    <property type="match status" value="1"/>
</dbReference>
<dbReference type="GO" id="GO:0000166">
    <property type="term" value="F:nucleotide binding"/>
    <property type="evidence" value="ECO:0007669"/>
    <property type="project" value="InterPro"/>
</dbReference>
<evidence type="ECO:0000256" key="7">
    <source>
        <dbReference type="ARBA" id="ARBA00023125"/>
    </source>
</evidence>
<dbReference type="HOGENOM" id="CLU_014738_0_0_1"/>
<dbReference type="PIRSF" id="PIRSF006517">
    <property type="entry name" value="DPol_mt_plasmid"/>
    <property type="match status" value="1"/>
</dbReference>
<comment type="catalytic activity">
    <reaction evidence="9 10">
        <text>DNA(n) + a 2'-deoxyribonucleoside 5'-triphosphate = DNA(n+1) + diphosphate</text>
        <dbReference type="Rhea" id="RHEA:22508"/>
        <dbReference type="Rhea" id="RHEA-COMP:17339"/>
        <dbReference type="Rhea" id="RHEA-COMP:17340"/>
        <dbReference type="ChEBI" id="CHEBI:33019"/>
        <dbReference type="ChEBI" id="CHEBI:61560"/>
        <dbReference type="ChEBI" id="CHEBI:173112"/>
        <dbReference type="EC" id="2.7.7.7"/>
    </reaction>
</comment>
<dbReference type="PROSITE" id="PS00116">
    <property type="entry name" value="DNA_POLYMERASE_B"/>
    <property type="match status" value="1"/>
</dbReference>
<evidence type="ECO:0000256" key="6">
    <source>
        <dbReference type="ARBA" id="ARBA00022932"/>
    </source>
</evidence>
<reference evidence="13" key="2">
    <citation type="submission" date="2015-01" db="EMBL/GenBank/DDBJ databases">
        <title>Evolutionary Origins and Diversification of the Mycorrhizal Mutualists.</title>
        <authorList>
            <consortium name="DOE Joint Genome Institute"/>
            <consortium name="Mycorrhizal Genomics Consortium"/>
            <person name="Kohler A."/>
            <person name="Kuo A."/>
            <person name="Nagy L.G."/>
            <person name="Floudas D."/>
            <person name="Copeland A."/>
            <person name="Barry K.W."/>
            <person name="Cichocki N."/>
            <person name="Veneault-Fourrey C."/>
            <person name="LaButti K."/>
            <person name="Lindquist E.A."/>
            <person name="Lipzen A."/>
            <person name="Lundell T."/>
            <person name="Morin E."/>
            <person name="Murat C."/>
            <person name="Riley R."/>
            <person name="Ohm R."/>
            <person name="Sun H."/>
            <person name="Tunlid A."/>
            <person name="Henrissat B."/>
            <person name="Grigoriev I.V."/>
            <person name="Hibbett D.S."/>
            <person name="Martin F."/>
        </authorList>
    </citation>
    <scope>NUCLEOTIDE SEQUENCE [LARGE SCALE GENOMIC DNA]</scope>
    <source>
        <strain evidence="13">h7</strain>
    </source>
</reference>
<dbReference type="OrthoDB" id="3065915at2759"/>
<protein>
    <recommendedName>
        <fullName evidence="10">DNA polymerase</fullName>
        <ecNumber evidence="10">2.7.7.7</ecNumber>
    </recommendedName>
</protein>
<dbReference type="STRING" id="686832.A0A0C3BEF4"/>
<keyword evidence="3 10" id="KW-0808">Transferase</keyword>
<dbReference type="Proteomes" id="UP000053424">
    <property type="component" value="Unassembled WGS sequence"/>
</dbReference>
<sequence>KVSKKLESKIITMDLETILINNIHTPYLLSWYDGLKSKSYFIQGLELLDNIEREEKILEMIQNAINDICIRKYKNYKIYLHNFSKFDGYFLVKYLAKLGSCDPIIHKGKIIRLNFSSMSKKGDSVYNVTFKDSYLLLPSSLRKLCFSFSVKSPKGIFPYSFMDTNYTGKVPDLKYFSKVTKEEYNNYKDLFKNNDWNFKAEAIKYCELDCISLFQILNKFNTLIFERFKLNINKYPTLPSLSLAIYRSQYLKKDSIHMLSGSVANDIRQGYTGGACDMYIPTPSTEFTPEGEKIYAYDVNSLYPSVMANFKLPIGNPTYFSGDITKRESNAFGFFYCNIIAPDNLLHPILQTHVKTKDGIRTVAPLGSWSDMLFSEEMYNAKKMGYNFEILWGYIFKSDFVFDSFVEDMYKIRLLYPKSDPMNYIAKILMNSLIGRFGMDDNFISSIILNKGDYDKFEKLDKDNSILDVIELDENYLVQSKNARVELDTLLDNGKEVHNINISIAAAITAYARIHMSQFKNRKDFKLFYSDTDSVYTNKPLPKEFIGEGLGLLKLEHLCKDAIFLAPKVYTYLTEENKLIIKIKGLSNDSVKNISIEDLKSLLKKDSKLEEKQVKWIKDISQGNIRVIDQIYTLKATSNKRCLVYKDNLLVNTVPLVIDKNKEIKS</sequence>
<reference evidence="12 13" key="1">
    <citation type="submission" date="2014-04" db="EMBL/GenBank/DDBJ databases">
        <authorList>
            <consortium name="DOE Joint Genome Institute"/>
            <person name="Kuo A."/>
            <person name="Gay G."/>
            <person name="Dore J."/>
            <person name="Kohler A."/>
            <person name="Nagy L.G."/>
            <person name="Floudas D."/>
            <person name="Copeland A."/>
            <person name="Barry K.W."/>
            <person name="Cichocki N."/>
            <person name="Veneault-Fourrey C."/>
            <person name="LaButti K."/>
            <person name="Lindquist E.A."/>
            <person name="Lipzen A."/>
            <person name="Lundell T."/>
            <person name="Morin E."/>
            <person name="Murat C."/>
            <person name="Sun H."/>
            <person name="Tunlid A."/>
            <person name="Henrissat B."/>
            <person name="Grigoriev I.V."/>
            <person name="Hibbett D.S."/>
            <person name="Martin F."/>
            <person name="Nordberg H.P."/>
            <person name="Cantor M.N."/>
            <person name="Hua S.X."/>
        </authorList>
    </citation>
    <scope>NUCLEOTIDE SEQUENCE [LARGE SCALE GENOMIC DNA]</scope>
    <source>
        <strain evidence="13">h7</strain>
    </source>
</reference>
<evidence type="ECO:0000259" key="11">
    <source>
        <dbReference type="Pfam" id="PF03175"/>
    </source>
</evidence>
<evidence type="ECO:0000256" key="9">
    <source>
        <dbReference type="ARBA" id="ARBA00049244"/>
    </source>
</evidence>
<keyword evidence="8" id="KW-0496">Mitochondrion</keyword>
<dbReference type="InterPro" id="IPR015833">
    <property type="entry name" value="DNA-dir_DNA_pol_B_mt_lin_plsmd"/>
</dbReference>
<evidence type="ECO:0000313" key="12">
    <source>
        <dbReference type="EMBL" id="KIM35145.1"/>
    </source>
</evidence>
<name>A0A0C3BEF4_HEBCY</name>
<evidence type="ECO:0000256" key="2">
    <source>
        <dbReference type="ARBA" id="ARBA00005755"/>
    </source>
</evidence>
<proteinExistence type="inferred from homology"/>
<accession>A0A0C3BEF4</accession>
<keyword evidence="5 10" id="KW-0235">DNA replication</keyword>
<dbReference type="AlphaFoldDB" id="A0A0C3BEF4"/>
<dbReference type="GO" id="GO:0005739">
    <property type="term" value="C:mitochondrion"/>
    <property type="evidence" value="ECO:0007669"/>
    <property type="project" value="UniProtKB-SubCell"/>
</dbReference>
<evidence type="ECO:0000256" key="5">
    <source>
        <dbReference type="ARBA" id="ARBA00022705"/>
    </source>
</evidence>
<dbReference type="SMART" id="SM00486">
    <property type="entry name" value="POLBc"/>
    <property type="match status" value="1"/>
</dbReference>
<dbReference type="SUPFAM" id="SSF53098">
    <property type="entry name" value="Ribonuclease H-like"/>
    <property type="match status" value="1"/>
</dbReference>
<feature type="domain" description="DNA-directed DNA polymerase family B mitochondria/virus" evidence="11">
    <location>
        <begin position="69"/>
        <end position="522"/>
    </location>
</feature>
<dbReference type="EMBL" id="KN831829">
    <property type="protein sequence ID" value="KIM35145.1"/>
    <property type="molecule type" value="Genomic_DNA"/>
</dbReference>
<dbReference type="InterPro" id="IPR006172">
    <property type="entry name" value="DNA-dir_DNA_pol_B"/>
</dbReference>
<comment type="subcellular location">
    <subcellularLocation>
        <location evidence="1">Mitochondrion</location>
    </subcellularLocation>
</comment>
<dbReference type="EC" id="2.7.7.7" evidence="10"/>
<keyword evidence="4 10" id="KW-0548">Nucleotidyltransferase</keyword>
<dbReference type="Gene3D" id="3.30.420.10">
    <property type="entry name" value="Ribonuclease H-like superfamily/Ribonuclease H"/>
    <property type="match status" value="1"/>
</dbReference>
<keyword evidence="7 10" id="KW-0238">DNA-binding</keyword>
<dbReference type="InterPro" id="IPR017964">
    <property type="entry name" value="DNA-dir_DNA_pol_B_CS"/>
</dbReference>
<dbReference type="InterPro" id="IPR023211">
    <property type="entry name" value="DNA_pol_palm_dom_sf"/>
</dbReference>
<keyword evidence="13" id="KW-1185">Reference proteome</keyword>
<dbReference type="InterPro" id="IPR004868">
    <property type="entry name" value="DNA-dir_DNA_pol_B_mt/vir"/>
</dbReference>
<feature type="non-terminal residue" evidence="12">
    <location>
        <position position="1"/>
    </location>
</feature>
<evidence type="ECO:0000256" key="8">
    <source>
        <dbReference type="ARBA" id="ARBA00023128"/>
    </source>
</evidence>
<dbReference type="Gene3D" id="3.90.1600.10">
    <property type="entry name" value="Palm domain of DNA polymerase"/>
    <property type="match status" value="2"/>
</dbReference>
<dbReference type="InterPro" id="IPR012337">
    <property type="entry name" value="RNaseH-like_sf"/>
</dbReference>
<comment type="similarity">
    <text evidence="2 10">Belongs to the DNA polymerase type-B family.</text>
</comment>
<dbReference type="InterPro" id="IPR036397">
    <property type="entry name" value="RNaseH_sf"/>
</dbReference>
<organism evidence="12 13">
    <name type="scientific">Hebeloma cylindrosporum</name>
    <dbReference type="NCBI Taxonomy" id="76867"/>
    <lineage>
        <taxon>Eukaryota</taxon>
        <taxon>Fungi</taxon>
        <taxon>Dikarya</taxon>
        <taxon>Basidiomycota</taxon>
        <taxon>Agaricomycotina</taxon>
        <taxon>Agaricomycetes</taxon>
        <taxon>Agaricomycetidae</taxon>
        <taxon>Agaricales</taxon>
        <taxon>Agaricineae</taxon>
        <taxon>Hymenogastraceae</taxon>
        <taxon>Hebeloma</taxon>
    </lineage>
</organism>